<reference evidence="1" key="1">
    <citation type="journal article" date="2021" name="New Phytol.">
        <title>Evolutionary innovations through gain and loss of genes in the ectomycorrhizal Boletales.</title>
        <authorList>
            <person name="Wu G."/>
            <person name="Miyauchi S."/>
            <person name="Morin E."/>
            <person name="Kuo A."/>
            <person name="Drula E."/>
            <person name="Varga T."/>
            <person name="Kohler A."/>
            <person name="Feng B."/>
            <person name="Cao Y."/>
            <person name="Lipzen A."/>
            <person name="Daum C."/>
            <person name="Hundley H."/>
            <person name="Pangilinan J."/>
            <person name="Johnson J."/>
            <person name="Barry K."/>
            <person name="LaButti K."/>
            <person name="Ng V."/>
            <person name="Ahrendt S."/>
            <person name="Min B."/>
            <person name="Choi I.G."/>
            <person name="Park H."/>
            <person name="Plett J.M."/>
            <person name="Magnuson J."/>
            <person name="Spatafora J.W."/>
            <person name="Nagy L.G."/>
            <person name="Henrissat B."/>
            <person name="Grigoriev I.V."/>
            <person name="Yang Z.L."/>
            <person name="Xu J."/>
            <person name="Martin F.M."/>
        </authorList>
    </citation>
    <scope>NUCLEOTIDE SEQUENCE</scope>
    <source>
        <strain evidence="1">KUC20120723A-06</strain>
    </source>
</reference>
<accession>A0ACB8B8F2</accession>
<sequence>MLRGHRIATRNMRRLSTPCLRSTLRIALCPVRRPSQSCVAAAVAQAWVDSVSGSYRECRIKRACHEHRLT</sequence>
<name>A0ACB8B8F2_9AGAM</name>
<evidence type="ECO:0000313" key="1">
    <source>
        <dbReference type="EMBL" id="KAH7922086.1"/>
    </source>
</evidence>
<gene>
    <name evidence="1" type="ORF">BV22DRAFT_684439</name>
</gene>
<dbReference type="Proteomes" id="UP000790709">
    <property type="component" value="Unassembled WGS sequence"/>
</dbReference>
<proteinExistence type="predicted"/>
<keyword evidence="2" id="KW-1185">Reference proteome</keyword>
<comment type="caution">
    <text evidence="1">The sequence shown here is derived from an EMBL/GenBank/DDBJ whole genome shotgun (WGS) entry which is preliminary data.</text>
</comment>
<dbReference type="EMBL" id="MU266499">
    <property type="protein sequence ID" value="KAH7922086.1"/>
    <property type="molecule type" value="Genomic_DNA"/>
</dbReference>
<protein>
    <submittedName>
        <fullName evidence="1">Uncharacterized protein</fullName>
    </submittedName>
</protein>
<organism evidence="1 2">
    <name type="scientific">Leucogyrophana mollusca</name>
    <dbReference type="NCBI Taxonomy" id="85980"/>
    <lineage>
        <taxon>Eukaryota</taxon>
        <taxon>Fungi</taxon>
        <taxon>Dikarya</taxon>
        <taxon>Basidiomycota</taxon>
        <taxon>Agaricomycotina</taxon>
        <taxon>Agaricomycetes</taxon>
        <taxon>Agaricomycetidae</taxon>
        <taxon>Boletales</taxon>
        <taxon>Boletales incertae sedis</taxon>
        <taxon>Leucogyrophana</taxon>
    </lineage>
</organism>
<evidence type="ECO:0000313" key="2">
    <source>
        <dbReference type="Proteomes" id="UP000790709"/>
    </source>
</evidence>